<organism evidence="1 2">
    <name type="scientific">Vigna mungo</name>
    <name type="common">Black gram</name>
    <name type="synonym">Phaseolus mungo</name>
    <dbReference type="NCBI Taxonomy" id="3915"/>
    <lineage>
        <taxon>Eukaryota</taxon>
        <taxon>Viridiplantae</taxon>
        <taxon>Streptophyta</taxon>
        <taxon>Embryophyta</taxon>
        <taxon>Tracheophyta</taxon>
        <taxon>Spermatophyta</taxon>
        <taxon>Magnoliopsida</taxon>
        <taxon>eudicotyledons</taxon>
        <taxon>Gunneridae</taxon>
        <taxon>Pentapetalae</taxon>
        <taxon>rosids</taxon>
        <taxon>fabids</taxon>
        <taxon>Fabales</taxon>
        <taxon>Fabaceae</taxon>
        <taxon>Papilionoideae</taxon>
        <taxon>50 kb inversion clade</taxon>
        <taxon>NPAAA clade</taxon>
        <taxon>indigoferoid/millettioid clade</taxon>
        <taxon>Phaseoleae</taxon>
        <taxon>Vigna</taxon>
    </lineage>
</organism>
<evidence type="ECO:0000313" key="1">
    <source>
        <dbReference type="EMBL" id="WVY93191.1"/>
    </source>
</evidence>
<evidence type="ECO:0000313" key="2">
    <source>
        <dbReference type="Proteomes" id="UP001374535"/>
    </source>
</evidence>
<protein>
    <submittedName>
        <fullName evidence="1">Uncharacterized protein</fullName>
    </submittedName>
</protein>
<keyword evidence="2" id="KW-1185">Reference proteome</keyword>
<name>A0AAQ3RGJ2_VIGMU</name>
<dbReference type="Proteomes" id="UP001374535">
    <property type="component" value="Chromosome 10"/>
</dbReference>
<dbReference type="AlphaFoldDB" id="A0AAQ3RGJ2"/>
<accession>A0AAQ3RGJ2</accession>
<dbReference type="EMBL" id="CP144691">
    <property type="protein sequence ID" value="WVY93191.1"/>
    <property type="molecule type" value="Genomic_DNA"/>
</dbReference>
<gene>
    <name evidence="1" type="ORF">V8G54_032279</name>
</gene>
<sequence length="131" mass="14251">MQNSVSLSFPSPSRSPCSTMASASSLLIPSIPNRAEFLIRLSPLIKPVSGSARSLKPPHNSDTKVSTPSFSAITGNMSSNTSSTILSFSLADWLLSIIFGGEWKRGWRKKITLEDSFFTVMLMFSPSSFKT</sequence>
<proteinExistence type="predicted"/>
<reference evidence="1 2" key="1">
    <citation type="journal article" date="2023" name="Life. Sci Alliance">
        <title>Evolutionary insights into 3D genome organization and epigenetic landscape of Vigna mungo.</title>
        <authorList>
            <person name="Junaid A."/>
            <person name="Singh B."/>
            <person name="Bhatia S."/>
        </authorList>
    </citation>
    <scope>NUCLEOTIDE SEQUENCE [LARGE SCALE GENOMIC DNA]</scope>
    <source>
        <strain evidence="1">Urdbean</strain>
    </source>
</reference>